<evidence type="ECO:0000313" key="14">
    <source>
        <dbReference type="EMBL" id="APD10216.1"/>
    </source>
</evidence>
<keyword evidence="9" id="KW-0460">Magnesium</keyword>
<feature type="binding site" evidence="9">
    <location>
        <begin position="9"/>
        <end position="16"/>
    </location>
    <ligand>
        <name>ATP</name>
        <dbReference type="ChEBI" id="CHEBI:30616"/>
    </ligand>
</feature>
<dbReference type="Gene3D" id="3.40.50.300">
    <property type="entry name" value="P-loop containing nucleotide triphosphate hydrolases"/>
    <property type="match status" value="1"/>
</dbReference>
<keyword evidence="9 10" id="KW-0819">tRNA processing</keyword>
<dbReference type="AlphaFoldDB" id="A0A1J0LVJ1"/>
<dbReference type="InterPro" id="IPR036928">
    <property type="entry name" value="AS_sf"/>
</dbReference>
<evidence type="ECO:0000256" key="9">
    <source>
        <dbReference type="HAMAP-Rule" id="MF_00185"/>
    </source>
</evidence>
<evidence type="ECO:0000313" key="15">
    <source>
        <dbReference type="Proteomes" id="UP000182993"/>
    </source>
</evidence>
<reference evidence="15" key="1">
    <citation type="submission" date="2016-06" db="EMBL/GenBank/DDBJ databases">
        <title>Whole genome sequencing of Thermus brockianus strain GE-1.</title>
        <authorList>
            <person name="Schaefers C."/>
            <person name="Blank S."/>
            <person name="Wiebusch S."/>
            <person name="Elleuche S."/>
            <person name="Antranikian G."/>
        </authorList>
    </citation>
    <scope>NUCLEOTIDE SEQUENCE [LARGE SCALE GENOMIC DNA]</scope>
    <source>
        <strain evidence="15">GE-1</strain>
    </source>
</reference>
<evidence type="ECO:0000256" key="6">
    <source>
        <dbReference type="ARBA" id="ARBA00022917"/>
    </source>
</evidence>
<evidence type="ECO:0000259" key="13">
    <source>
        <dbReference type="Pfam" id="PF01425"/>
    </source>
</evidence>
<dbReference type="NCBIfam" id="TIGR00132">
    <property type="entry name" value="gatA"/>
    <property type="match status" value="1"/>
</dbReference>
<feature type="active site" description="Charge relay system" evidence="8">
    <location>
        <position position="371"/>
    </location>
</feature>
<dbReference type="EMBL" id="CP016312">
    <property type="protein sequence ID" value="APD10216.1"/>
    <property type="molecule type" value="Genomic_DNA"/>
</dbReference>
<evidence type="ECO:0000256" key="7">
    <source>
        <dbReference type="ARBA" id="ARBA00047407"/>
    </source>
</evidence>
<comment type="catalytic activity">
    <reaction evidence="7 8">
        <text>L-glutamyl-tRNA(Gln) + L-glutamine + ATP + H2O = L-glutaminyl-tRNA(Gln) + L-glutamate + ADP + phosphate + H(+)</text>
        <dbReference type="Rhea" id="RHEA:17521"/>
        <dbReference type="Rhea" id="RHEA-COMP:9681"/>
        <dbReference type="Rhea" id="RHEA-COMP:9684"/>
        <dbReference type="ChEBI" id="CHEBI:15377"/>
        <dbReference type="ChEBI" id="CHEBI:15378"/>
        <dbReference type="ChEBI" id="CHEBI:29985"/>
        <dbReference type="ChEBI" id="CHEBI:30616"/>
        <dbReference type="ChEBI" id="CHEBI:43474"/>
        <dbReference type="ChEBI" id="CHEBI:58359"/>
        <dbReference type="ChEBI" id="CHEBI:78520"/>
        <dbReference type="ChEBI" id="CHEBI:78521"/>
        <dbReference type="ChEBI" id="CHEBI:456216"/>
        <dbReference type="EC" id="6.3.5.7"/>
    </reaction>
</comment>
<evidence type="ECO:0000256" key="1">
    <source>
        <dbReference type="ARBA" id="ARBA00003213"/>
    </source>
</evidence>
<evidence type="ECO:0000256" key="3">
    <source>
        <dbReference type="ARBA" id="ARBA00022598"/>
    </source>
</evidence>
<dbReference type="InterPro" id="IPR000120">
    <property type="entry name" value="Amidase"/>
</dbReference>
<dbReference type="PANTHER" id="PTHR11895:SF151">
    <property type="entry name" value="GLUTAMYL-TRNA(GLN) AMIDOTRANSFERASE SUBUNIT A"/>
    <property type="match status" value="1"/>
</dbReference>
<protein>
    <recommendedName>
        <fullName evidence="8 9">Multifunctional fusion protein</fullName>
    </recommendedName>
    <domain>
        <recommendedName>
            <fullName evidence="9">tRNA dimethylallyltransferase</fullName>
            <ecNumber evidence="9">2.5.1.75</ecNumber>
        </recommendedName>
        <alternativeName>
            <fullName evidence="9">Dimethylallyl diphosphate:tRNA dimethylallyltransferase</fullName>
        </alternativeName>
        <alternativeName>
            <fullName evidence="9">Isopentenyl-diphosphate:tRNA isopentenyltransferase</fullName>
            <shortName evidence="9">DMAPP:tRNA dimethylallyltransferase</shortName>
            <shortName evidence="9">DMATase</shortName>
            <shortName evidence="9">IPP transferase</shortName>
            <shortName evidence="9">IPPT</shortName>
            <shortName evidence="9">IPTase</shortName>
        </alternativeName>
    </domain>
    <domain>
        <recommendedName>
            <fullName evidence="8">Glutamyl-tRNA(Gln) amidotransferase subunit A</fullName>
            <shortName evidence="8">Glu-ADT subunit A</shortName>
            <ecNumber evidence="8">6.3.5.7</ecNumber>
        </recommendedName>
    </domain>
</protein>
<dbReference type="GO" id="GO:0030956">
    <property type="term" value="C:glutamyl-tRNA(Gln) amidotransferase complex"/>
    <property type="evidence" value="ECO:0007669"/>
    <property type="project" value="InterPro"/>
</dbReference>
<organism evidence="14 15">
    <name type="scientific">Thermus brockianus</name>
    <dbReference type="NCBI Taxonomy" id="56956"/>
    <lineage>
        <taxon>Bacteria</taxon>
        <taxon>Thermotogati</taxon>
        <taxon>Deinococcota</taxon>
        <taxon>Deinococci</taxon>
        <taxon>Thermales</taxon>
        <taxon>Thermaceae</taxon>
        <taxon>Thermus</taxon>
    </lineage>
</organism>
<dbReference type="Proteomes" id="UP000182993">
    <property type="component" value="Chromosome"/>
</dbReference>
<evidence type="ECO:0000256" key="12">
    <source>
        <dbReference type="RuleBase" id="RU003785"/>
    </source>
</evidence>
<dbReference type="SUPFAM" id="SSF52540">
    <property type="entry name" value="P-loop containing nucleoside triphosphate hydrolases"/>
    <property type="match status" value="1"/>
</dbReference>
<dbReference type="HAMAP" id="MF_00185">
    <property type="entry name" value="IPP_trans"/>
    <property type="match status" value="1"/>
</dbReference>
<dbReference type="Pfam" id="PF01715">
    <property type="entry name" value="IPPT"/>
    <property type="match status" value="1"/>
</dbReference>
<name>A0A1J0LVJ1_THEBO</name>
<dbReference type="Gene3D" id="3.90.1300.10">
    <property type="entry name" value="Amidase signature (AS) domain"/>
    <property type="match status" value="1"/>
</dbReference>
<gene>
    <name evidence="8 14" type="primary">gatA</name>
    <name evidence="9" type="synonym">miaA</name>
    <name evidence="14" type="ORF">A0O31_02164</name>
</gene>
<comment type="similarity">
    <text evidence="2 8">Belongs to the amidase family. GatA subfamily.</text>
</comment>
<dbReference type="GO" id="GO:0005524">
    <property type="term" value="F:ATP binding"/>
    <property type="evidence" value="ECO:0007669"/>
    <property type="project" value="UniProtKB-UniRule"/>
</dbReference>
<dbReference type="NCBIfam" id="TIGR00174">
    <property type="entry name" value="miaA"/>
    <property type="match status" value="1"/>
</dbReference>
<evidence type="ECO:0000256" key="11">
    <source>
        <dbReference type="RuleBase" id="RU003784"/>
    </source>
</evidence>
<accession>A0A1J0LVJ1</accession>
<comment type="cofactor">
    <cofactor evidence="9">
        <name>Mg(2+)</name>
        <dbReference type="ChEBI" id="CHEBI:18420"/>
    </cofactor>
</comment>
<proteinExistence type="inferred from homology"/>
<dbReference type="InterPro" id="IPR020556">
    <property type="entry name" value="Amidase_CS"/>
</dbReference>
<dbReference type="GO" id="GO:0008033">
    <property type="term" value="P:tRNA processing"/>
    <property type="evidence" value="ECO:0007669"/>
    <property type="project" value="UniProtKB-UniRule"/>
</dbReference>
<evidence type="ECO:0000256" key="8">
    <source>
        <dbReference type="HAMAP-Rule" id="MF_00120"/>
    </source>
</evidence>
<dbReference type="GO" id="GO:0052381">
    <property type="term" value="F:tRNA dimethylallyltransferase activity"/>
    <property type="evidence" value="ECO:0007669"/>
    <property type="project" value="UniProtKB-UniRule"/>
</dbReference>
<keyword evidence="9 12" id="KW-0808">Transferase</keyword>
<feature type="binding site" evidence="9">
    <location>
        <begin position="11"/>
        <end position="16"/>
    </location>
    <ligand>
        <name>substrate</name>
    </ligand>
</feature>
<dbReference type="KEGG" id="tbc:A0O31_02164"/>
<dbReference type="GO" id="GO:0006412">
    <property type="term" value="P:translation"/>
    <property type="evidence" value="ECO:0007669"/>
    <property type="project" value="UniProtKB-UniRule"/>
</dbReference>
<feature type="site" description="Interaction with substrate tRNA" evidence="9">
    <location>
        <position position="100"/>
    </location>
</feature>
<dbReference type="PANTHER" id="PTHR11895">
    <property type="entry name" value="TRANSAMIDASE"/>
    <property type="match status" value="1"/>
</dbReference>
<comment type="subunit">
    <text evidence="9">Monomer.</text>
</comment>
<comment type="catalytic activity">
    <reaction evidence="9 10">
        <text>adenosine(37) in tRNA + dimethylallyl diphosphate = N(6)-dimethylallyladenosine(37) in tRNA + diphosphate</text>
        <dbReference type="Rhea" id="RHEA:26482"/>
        <dbReference type="Rhea" id="RHEA-COMP:10162"/>
        <dbReference type="Rhea" id="RHEA-COMP:10375"/>
        <dbReference type="ChEBI" id="CHEBI:33019"/>
        <dbReference type="ChEBI" id="CHEBI:57623"/>
        <dbReference type="ChEBI" id="CHEBI:74411"/>
        <dbReference type="ChEBI" id="CHEBI:74415"/>
        <dbReference type="EC" id="2.5.1.75"/>
    </reaction>
</comment>
<feature type="active site" description="Charge relay system" evidence="8">
    <location>
        <position position="446"/>
    </location>
</feature>
<comment type="similarity">
    <text evidence="9 12">Belongs to the IPP transferase family.</text>
</comment>
<keyword evidence="5 8" id="KW-0067">ATP-binding</keyword>
<dbReference type="Gene3D" id="1.10.20.140">
    <property type="match status" value="1"/>
</dbReference>
<sequence>MEAVPVLAGPTGSGKTLLALRLGEEWPVEVISADATMVYRGLDIGTDKPSPEERQRVPHHLVDVLEPSEAMSVARFLEMAEAAIAEVLARGRLPLVVGGTGYYIRALSEGLYDLPPPEPAVQAALWQELGERGFAPLWAELYRASPLDAARVGKNPRRLVRALEVLRRTGTPPARFPKRPPRFPYKKLVLWPERAWLWPRLEERARSQFARGLVEEVQGLLARYPEIPTALQAIGYKEVVGYLRGEYSLEEALLRDIQAVKAYARRQYTWFRHEPGDVTYLPRGGRRPTWAFATGFASTSGYSGGMLAHEIRARVARGELTPKEVVQAYWERVQRLDPSLGAFLTLNEAVWEEAARLDPALPLAGVVVAVKDNIATKGLRTTAGSRLLENFVPPYEATAVARLQARGALILGKTNLDEFGMGSSTEHSAFFPTKNPFDPDRVPGGSSGGSAAAVAADLAPVALGSDTGGSVRQPAAFSGVYGLKPTYGRVSRYGLIAYASSLDQIGPLARSVRDLALLMDAMAGPDPLDATSLDLPPRFQEALAEPLPPLRLGVVREGLAGNSPGVERALEGALKVFRGLCLEVAEVSWPSLPLALNAYYILAPAEASSNLARYDGTLYGHRAEGEELWPVVEATRARFGLEVKRRILVGTFVLQSGYYEAYYGRAQAFRRRLKAEAKALFQEVDLLLLPTTPHPAFPLGGRQDPLAMYREDLYTVGASLAGLPALSFPAGFEGNLPVGLQLLAPWGQDERLLRVALAFEEATDRAFLKTPLGEAL</sequence>
<dbReference type="EC" id="6.3.5.7" evidence="8"/>
<dbReference type="InterPro" id="IPR018022">
    <property type="entry name" value="IPT"/>
</dbReference>
<dbReference type="InterPro" id="IPR027417">
    <property type="entry name" value="P-loop_NTPase"/>
</dbReference>
<comment type="caution">
    <text evidence="9">Lacks conserved residue(s) required for the propagation of feature annotation.</text>
</comment>
<comment type="function">
    <text evidence="1 9 11">Catalyzes the transfer of a dimethylallyl group onto the adenine at position 37 in tRNAs that read codons beginning with uridine, leading to the formation of N6-(dimethylallyl)adenosine (i(6)A).</text>
</comment>
<keyword evidence="4 8" id="KW-0547">Nucleotide-binding</keyword>
<comment type="function">
    <text evidence="8">Allows the formation of correctly charged Gln-tRNA(Gln) through the transamidation of misacylated Glu-tRNA(Gln) in organisms which lack glutaminyl-tRNA synthetase. The reaction takes place in the presence of glutamine and ATP through an activated gamma-phospho-Glu-tRNA(Gln).</text>
</comment>
<comment type="subunit">
    <text evidence="8">Heterotrimer of A, B and C subunits.</text>
</comment>
<keyword evidence="6 8" id="KW-0648">Protein biosynthesis</keyword>
<dbReference type="STRING" id="56956.A0O31_02164"/>
<evidence type="ECO:0000256" key="10">
    <source>
        <dbReference type="RuleBase" id="RU003783"/>
    </source>
</evidence>
<keyword evidence="3 8" id="KW-0436">Ligase</keyword>
<dbReference type="PROSITE" id="PS00571">
    <property type="entry name" value="AMIDASES"/>
    <property type="match status" value="1"/>
</dbReference>
<dbReference type="HAMAP" id="MF_00120">
    <property type="entry name" value="GatA"/>
    <property type="match status" value="1"/>
</dbReference>
<dbReference type="SUPFAM" id="SSF75304">
    <property type="entry name" value="Amidase signature (AS) enzymes"/>
    <property type="match status" value="1"/>
</dbReference>
<dbReference type="EC" id="2.5.1.75" evidence="9"/>
<evidence type="ECO:0000256" key="2">
    <source>
        <dbReference type="ARBA" id="ARBA00008069"/>
    </source>
</evidence>
<dbReference type="InterPro" id="IPR023631">
    <property type="entry name" value="Amidase_dom"/>
</dbReference>
<feature type="active site" description="Acyl-ester intermediate" evidence="8">
    <location>
        <position position="470"/>
    </location>
</feature>
<evidence type="ECO:0000256" key="5">
    <source>
        <dbReference type="ARBA" id="ARBA00022840"/>
    </source>
</evidence>
<dbReference type="Pfam" id="PF01425">
    <property type="entry name" value="Amidase"/>
    <property type="match status" value="1"/>
</dbReference>
<dbReference type="GO" id="GO:0050567">
    <property type="term" value="F:glutaminyl-tRNA synthase (glutamine-hydrolyzing) activity"/>
    <property type="evidence" value="ECO:0007669"/>
    <property type="project" value="UniProtKB-UniRule"/>
</dbReference>
<evidence type="ECO:0000256" key="4">
    <source>
        <dbReference type="ARBA" id="ARBA00022741"/>
    </source>
</evidence>
<feature type="domain" description="Amidase" evidence="13">
    <location>
        <begin position="324"/>
        <end position="753"/>
    </location>
</feature>
<dbReference type="InterPro" id="IPR004412">
    <property type="entry name" value="GatA"/>
</dbReference>